<dbReference type="Proteomes" id="UP000256345">
    <property type="component" value="Unassembled WGS sequence"/>
</dbReference>
<evidence type="ECO:0000313" key="15">
    <source>
        <dbReference type="Proteomes" id="UP000256345"/>
    </source>
</evidence>
<evidence type="ECO:0000313" key="14">
    <source>
        <dbReference type="Proteomes" id="UP000035579"/>
    </source>
</evidence>
<keyword evidence="8" id="KW-0902">Two-component regulatory system</keyword>
<gene>
    <name evidence="12" type="ORF">AA314_00473</name>
    <name evidence="13" type="ORF">ATI61_106233</name>
</gene>
<comment type="catalytic activity">
    <reaction evidence="1">
        <text>ATP + protein L-histidine = ADP + protein N-phospho-L-histidine.</text>
        <dbReference type="EC" id="2.7.13.3"/>
    </reaction>
</comment>
<feature type="transmembrane region" description="Helical" evidence="10">
    <location>
        <begin position="55"/>
        <end position="74"/>
    </location>
</feature>
<dbReference type="KEGG" id="age:AA314_00473"/>
<evidence type="ECO:0000256" key="1">
    <source>
        <dbReference type="ARBA" id="ARBA00000085"/>
    </source>
</evidence>
<sequence length="432" mass="47405">MSTVFAASILLLYPLDLLMLGQPSLATLAVRAAWCVEMLLYTWMLMNLEDRWLPLMLRLHTGLMSSLFMGIVYFTGGTGSPYMTLVPSMPLLISLIRPGDTKPAIVCGVTCALWTLGIVWRAEGPVLSALAWAGMVGASTFFGVYGSSQFRKTQAAEEEARVERERRESMETLTKAERHRAQSEKLATVGRLAASVMHEINNPLAFVGSNLEYLRTEVLAQPLPEELRREFQEVFDETRTGMERIRQIVADLKGFSRMDAEEPSECALADVVSDAARLAGVRLKHVAKLTVEIPAELPEVFATRRRLAQVLLNLLVNAGDALEEAKVQGGEVRVTGVVQGDKVTLLVEDNGPGFPAEVLPRLFESFFTTKGPEKGTGLGLSLSREMVERFGGRLTAENRPEGGARLRLELPVHKPRSVPETENPSPSGRGTG</sequence>
<keyword evidence="7" id="KW-0067">ATP-binding</keyword>
<dbReference type="Proteomes" id="UP000035579">
    <property type="component" value="Chromosome"/>
</dbReference>
<protein>
    <recommendedName>
        <fullName evidence="2">histidine kinase</fullName>
        <ecNumber evidence="2">2.7.13.3</ecNumber>
    </recommendedName>
</protein>
<dbReference type="SMART" id="SM00388">
    <property type="entry name" value="HisKA"/>
    <property type="match status" value="1"/>
</dbReference>
<dbReference type="RefSeq" id="WP_082174899.1">
    <property type="nucleotide sequence ID" value="NZ_CP011509.1"/>
</dbReference>
<reference evidence="12 14" key="1">
    <citation type="submission" date="2015-05" db="EMBL/GenBank/DDBJ databases">
        <title>Genome assembly of Archangium gephyra DSM 2261.</title>
        <authorList>
            <person name="Sharma G."/>
            <person name="Subramanian S."/>
        </authorList>
    </citation>
    <scope>NUCLEOTIDE SEQUENCE [LARGE SCALE GENOMIC DNA]</scope>
    <source>
        <strain evidence="12 14">DSM 2261</strain>
    </source>
</reference>
<dbReference type="CDD" id="cd00082">
    <property type="entry name" value="HisKA"/>
    <property type="match status" value="1"/>
</dbReference>
<keyword evidence="4" id="KW-0808">Transferase</keyword>
<dbReference type="PRINTS" id="PR00344">
    <property type="entry name" value="BCTRLSENSOR"/>
</dbReference>
<evidence type="ECO:0000256" key="5">
    <source>
        <dbReference type="ARBA" id="ARBA00022741"/>
    </source>
</evidence>
<dbReference type="Gene3D" id="1.10.287.130">
    <property type="match status" value="1"/>
</dbReference>
<feature type="domain" description="Histidine kinase" evidence="11">
    <location>
        <begin position="195"/>
        <end position="414"/>
    </location>
</feature>
<dbReference type="PANTHER" id="PTHR43065:SF46">
    <property type="entry name" value="C4-DICARBOXYLATE TRANSPORT SENSOR PROTEIN DCTB"/>
    <property type="match status" value="1"/>
</dbReference>
<keyword evidence="10" id="KW-0812">Transmembrane</keyword>
<dbReference type="SMART" id="SM00387">
    <property type="entry name" value="HATPase_c"/>
    <property type="match status" value="1"/>
</dbReference>
<dbReference type="AlphaFoldDB" id="A0AAC8TAI2"/>
<dbReference type="InterPro" id="IPR005467">
    <property type="entry name" value="His_kinase_dom"/>
</dbReference>
<dbReference type="GO" id="GO:0005524">
    <property type="term" value="F:ATP binding"/>
    <property type="evidence" value="ECO:0007669"/>
    <property type="project" value="UniProtKB-KW"/>
</dbReference>
<feature type="compositionally biased region" description="Basic and acidic residues" evidence="9">
    <location>
        <begin position="395"/>
        <end position="412"/>
    </location>
</feature>
<dbReference type="SUPFAM" id="SSF55874">
    <property type="entry name" value="ATPase domain of HSP90 chaperone/DNA topoisomerase II/histidine kinase"/>
    <property type="match status" value="1"/>
</dbReference>
<evidence type="ECO:0000256" key="9">
    <source>
        <dbReference type="SAM" id="MobiDB-lite"/>
    </source>
</evidence>
<organism evidence="12 14">
    <name type="scientific">Archangium gephyra</name>
    <dbReference type="NCBI Taxonomy" id="48"/>
    <lineage>
        <taxon>Bacteria</taxon>
        <taxon>Pseudomonadati</taxon>
        <taxon>Myxococcota</taxon>
        <taxon>Myxococcia</taxon>
        <taxon>Myxococcales</taxon>
        <taxon>Cystobacterineae</taxon>
        <taxon>Archangiaceae</taxon>
        <taxon>Archangium</taxon>
    </lineage>
</organism>
<dbReference type="EC" id="2.7.13.3" evidence="2"/>
<feature type="region of interest" description="Disordered" evidence="9">
    <location>
        <begin position="395"/>
        <end position="432"/>
    </location>
</feature>
<dbReference type="Pfam" id="PF02518">
    <property type="entry name" value="HATPase_c"/>
    <property type="match status" value="1"/>
</dbReference>
<accession>A0AAC8TAI2</accession>
<evidence type="ECO:0000256" key="4">
    <source>
        <dbReference type="ARBA" id="ARBA00022679"/>
    </source>
</evidence>
<dbReference type="PANTHER" id="PTHR43065">
    <property type="entry name" value="SENSOR HISTIDINE KINASE"/>
    <property type="match status" value="1"/>
</dbReference>
<keyword evidence="10" id="KW-0472">Membrane</keyword>
<feature type="compositionally biased region" description="Polar residues" evidence="9">
    <location>
        <begin position="420"/>
        <end position="432"/>
    </location>
</feature>
<dbReference type="EMBL" id="QUMU01000006">
    <property type="protein sequence ID" value="REG30763.1"/>
    <property type="molecule type" value="Genomic_DNA"/>
</dbReference>
<evidence type="ECO:0000313" key="13">
    <source>
        <dbReference type="EMBL" id="REG30763.1"/>
    </source>
</evidence>
<dbReference type="EMBL" id="CP011509">
    <property type="protein sequence ID" value="AKI98846.1"/>
    <property type="molecule type" value="Genomic_DNA"/>
</dbReference>
<dbReference type="Pfam" id="PF00512">
    <property type="entry name" value="HisKA"/>
    <property type="match status" value="1"/>
</dbReference>
<name>A0AAC8TAI2_9BACT</name>
<dbReference type="Gene3D" id="3.30.565.10">
    <property type="entry name" value="Histidine kinase-like ATPase, C-terminal domain"/>
    <property type="match status" value="1"/>
</dbReference>
<evidence type="ECO:0000256" key="2">
    <source>
        <dbReference type="ARBA" id="ARBA00012438"/>
    </source>
</evidence>
<dbReference type="InterPro" id="IPR003661">
    <property type="entry name" value="HisK_dim/P_dom"/>
</dbReference>
<evidence type="ECO:0000256" key="3">
    <source>
        <dbReference type="ARBA" id="ARBA00022553"/>
    </source>
</evidence>
<dbReference type="SUPFAM" id="SSF47384">
    <property type="entry name" value="Homodimeric domain of signal transducing histidine kinase"/>
    <property type="match status" value="1"/>
</dbReference>
<proteinExistence type="predicted"/>
<dbReference type="GO" id="GO:0000155">
    <property type="term" value="F:phosphorelay sensor kinase activity"/>
    <property type="evidence" value="ECO:0007669"/>
    <property type="project" value="InterPro"/>
</dbReference>
<evidence type="ECO:0000259" key="11">
    <source>
        <dbReference type="PROSITE" id="PS50109"/>
    </source>
</evidence>
<keyword evidence="3" id="KW-0597">Phosphoprotein</keyword>
<dbReference type="InterPro" id="IPR003594">
    <property type="entry name" value="HATPase_dom"/>
</dbReference>
<evidence type="ECO:0000313" key="12">
    <source>
        <dbReference type="EMBL" id="AKI98846.1"/>
    </source>
</evidence>
<dbReference type="InterPro" id="IPR036097">
    <property type="entry name" value="HisK_dim/P_sf"/>
</dbReference>
<keyword evidence="10" id="KW-1133">Transmembrane helix</keyword>
<evidence type="ECO:0000256" key="10">
    <source>
        <dbReference type="SAM" id="Phobius"/>
    </source>
</evidence>
<evidence type="ECO:0000256" key="6">
    <source>
        <dbReference type="ARBA" id="ARBA00022777"/>
    </source>
</evidence>
<reference evidence="13 15" key="2">
    <citation type="submission" date="2018-08" db="EMBL/GenBank/DDBJ databases">
        <title>Genomic Encyclopedia of Archaeal and Bacterial Type Strains, Phase II (KMG-II): from individual species to whole genera.</title>
        <authorList>
            <person name="Goeker M."/>
        </authorList>
    </citation>
    <scope>NUCLEOTIDE SEQUENCE [LARGE SCALE GENOMIC DNA]</scope>
    <source>
        <strain evidence="13 15">DSM 2261</strain>
    </source>
</reference>
<evidence type="ECO:0000256" key="8">
    <source>
        <dbReference type="ARBA" id="ARBA00023012"/>
    </source>
</evidence>
<dbReference type="InterPro" id="IPR004358">
    <property type="entry name" value="Sig_transdc_His_kin-like_C"/>
</dbReference>
<evidence type="ECO:0000256" key="7">
    <source>
        <dbReference type="ARBA" id="ARBA00022840"/>
    </source>
</evidence>
<dbReference type="PROSITE" id="PS50109">
    <property type="entry name" value="HIS_KIN"/>
    <property type="match status" value="1"/>
</dbReference>
<dbReference type="InterPro" id="IPR036890">
    <property type="entry name" value="HATPase_C_sf"/>
</dbReference>
<keyword evidence="6 12" id="KW-0418">Kinase</keyword>
<keyword evidence="15" id="KW-1185">Reference proteome</keyword>
<keyword evidence="5" id="KW-0547">Nucleotide-binding</keyword>